<feature type="domain" description="ABC3 transporter permease C-terminal" evidence="8">
    <location>
        <begin position="724"/>
        <end position="840"/>
    </location>
</feature>
<keyword evidence="3 7" id="KW-0812">Transmembrane</keyword>
<feature type="transmembrane region" description="Helical" evidence="7">
    <location>
        <begin position="358"/>
        <end position="382"/>
    </location>
</feature>
<dbReference type="PANTHER" id="PTHR30572:SF4">
    <property type="entry name" value="ABC TRANSPORTER PERMEASE YTRF"/>
    <property type="match status" value="1"/>
</dbReference>
<dbReference type="GO" id="GO:0005886">
    <property type="term" value="C:plasma membrane"/>
    <property type="evidence" value="ECO:0007669"/>
    <property type="project" value="UniProtKB-SubCell"/>
</dbReference>
<sequence>MPTTQRRYPLARVTLANLASHKLRLLLTIVSVVLGTSFISASLVFTATLQSSFQEMFNSSLSSIDLRVSSSNQIGSVPFTERAKIASVKGVAGTNPVVVGGLAITDQDGKAQIAQPGGVTAVGNFHNTGSLTKDIRLATGHLPQAYNHIALSQPLAKTMQYRLGDTVEWMSAAGGIEKGTLVGTLAPTSTDQAQMLFTPEHLIKSFTDGKNVNAIDVDVDTSQPGITVQQVRAELQKMYPKYKVQTGQEVADEMNKEIRKNLTFFNYFLVAFGVIALVVGTFLIYNTFAMIVAQRIRELALLRAIGATRRQVTLSVLAEALVVGLLGAVLGVAAGAGLAFGLAALMSKVGMAISNGGLTVTATSIVVPLVLGVLVTLVSAWVPARRAGNIPPVQAMHQDSNTAMGSVQGRTIAGAVFLVVGIVVTVVAGASMVGKPGFITVGVGALAMILGLFLAGPALSKPAVYALGSLIKPLPPFRQTGTLAMRNALRNPVRTATTAFALTLGLILVSIVGVMGSSTTASTKQVITGGLSCDFVIVPPTNMLIPRQFTPGVEDMVGVEDSSAIFYGFTDIDGESMMFASPDRDASHMINYEVAEGRYDMSGDTLLISQKFAEKMHVHAGDTMTVETLTGDQKVPVKGIFKDNAVIGDVVMSFPLYERVVPPSHQFAYLILVQSNGMYGVSTMKAQLQNSLAKLKILRVQTTEEFAGRQAKLLDSMLSGLYALLMLSIIIAVLGVVNTLALSVTERRQEIGMLRAIGMSRASLRQMFYVESIVLSVFGTVLGTAAGTLLGWALTNTMSKYGISIVVIPWQMIVSVLMGSVVVGVLAALGPAKRAAKISPLRAIAD</sequence>
<feature type="transmembrane region" description="Helical" evidence="7">
    <location>
        <begin position="314"/>
        <end position="346"/>
    </location>
</feature>
<dbReference type="GO" id="GO:0022857">
    <property type="term" value="F:transmembrane transporter activity"/>
    <property type="evidence" value="ECO:0007669"/>
    <property type="project" value="TreeGrafter"/>
</dbReference>
<feature type="transmembrane region" description="Helical" evidence="7">
    <location>
        <begin position="801"/>
        <end position="829"/>
    </location>
</feature>
<proteinExistence type="inferred from homology"/>
<evidence type="ECO:0000256" key="7">
    <source>
        <dbReference type="SAM" id="Phobius"/>
    </source>
</evidence>
<dbReference type="Pfam" id="PF12704">
    <property type="entry name" value="MacB_PCD"/>
    <property type="match status" value="2"/>
</dbReference>
<dbReference type="Pfam" id="PF02687">
    <property type="entry name" value="FtsX"/>
    <property type="match status" value="2"/>
</dbReference>
<feature type="domain" description="ABC3 transporter permease C-terminal" evidence="8">
    <location>
        <begin position="271"/>
        <end position="392"/>
    </location>
</feature>
<evidence type="ECO:0000313" key="10">
    <source>
        <dbReference type="EMBL" id="ALE19100.1"/>
    </source>
</evidence>
<dbReference type="OrthoDB" id="9780560at2"/>
<dbReference type="InterPro" id="IPR025857">
    <property type="entry name" value="MacB_PCD"/>
</dbReference>
<comment type="similarity">
    <text evidence="6">Belongs to the ABC-4 integral membrane protein family.</text>
</comment>
<dbReference type="PATRIC" id="fig|1562462.4.peg.1078"/>
<evidence type="ECO:0000256" key="1">
    <source>
        <dbReference type="ARBA" id="ARBA00004651"/>
    </source>
</evidence>
<gene>
    <name evidence="10" type="ORF">AL705_05220</name>
</gene>
<feature type="transmembrane region" description="Helical" evidence="7">
    <location>
        <begin position="438"/>
        <end position="459"/>
    </location>
</feature>
<feature type="transmembrane region" description="Helical" evidence="7">
    <location>
        <begin position="412"/>
        <end position="432"/>
    </location>
</feature>
<feature type="transmembrane region" description="Helical" evidence="7">
    <location>
        <begin position="264"/>
        <end position="293"/>
    </location>
</feature>
<name>A0A0M3TBL2_9ACTN</name>
<dbReference type="RefSeq" id="WP_053962113.1">
    <property type="nucleotide sequence ID" value="NZ_CP012390.1"/>
</dbReference>
<evidence type="ECO:0000313" key="11">
    <source>
        <dbReference type="Proteomes" id="UP000068137"/>
    </source>
</evidence>
<dbReference type="PANTHER" id="PTHR30572">
    <property type="entry name" value="MEMBRANE COMPONENT OF TRANSPORTER-RELATED"/>
    <property type="match status" value="1"/>
</dbReference>
<evidence type="ECO:0000256" key="4">
    <source>
        <dbReference type="ARBA" id="ARBA00022989"/>
    </source>
</evidence>
<evidence type="ECO:0000256" key="6">
    <source>
        <dbReference type="ARBA" id="ARBA00038076"/>
    </source>
</evidence>
<feature type="transmembrane region" description="Helical" evidence="7">
    <location>
        <begin position="766"/>
        <end position="795"/>
    </location>
</feature>
<protein>
    <recommendedName>
        <fullName evidence="12">ABC transporter permease YtrF</fullName>
    </recommendedName>
</protein>
<feature type="domain" description="MacB-like periplasmic core" evidence="9">
    <location>
        <begin position="495"/>
        <end position="675"/>
    </location>
</feature>
<dbReference type="InterPro" id="IPR050250">
    <property type="entry name" value="Macrolide_Exporter_MacB"/>
</dbReference>
<dbReference type="InterPro" id="IPR003838">
    <property type="entry name" value="ABC3_permease_C"/>
</dbReference>
<evidence type="ECO:0000259" key="8">
    <source>
        <dbReference type="Pfam" id="PF02687"/>
    </source>
</evidence>
<dbReference type="AlphaFoldDB" id="A0A0M3TBL2"/>
<feature type="domain" description="MacB-like periplasmic core" evidence="9">
    <location>
        <begin position="26"/>
        <end position="237"/>
    </location>
</feature>
<dbReference type="Proteomes" id="UP000068137">
    <property type="component" value="Chromosome"/>
</dbReference>
<accession>A0A0M3TBL2</accession>
<keyword evidence="5 7" id="KW-0472">Membrane</keyword>
<feature type="transmembrane region" description="Helical" evidence="7">
    <location>
        <begin position="721"/>
        <end position="745"/>
    </location>
</feature>
<dbReference type="STRING" id="1528099.AL705_05220"/>
<dbReference type="EMBL" id="CP012390">
    <property type="protein sequence ID" value="ALE19100.1"/>
    <property type="molecule type" value="Genomic_DNA"/>
</dbReference>
<evidence type="ECO:0008006" key="12">
    <source>
        <dbReference type="Google" id="ProtNLM"/>
    </source>
</evidence>
<reference evidence="10 11" key="1">
    <citation type="journal article" date="2015" name="Genome Announc.">
        <title>Complete Genome Sequences for Two Strains of a Novel Fastidious, Partially Acid-Fast, Gram-Positive Corynebacterineae Bacterium, Derived from Human Clinical Samples.</title>
        <authorList>
            <person name="Nicholson A.C."/>
            <person name="Bell M."/>
            <person name="Humrighouse B.W."/>
            <person name="McQuiston J.R."/>
        </authorList>
    </citation>
    <scope>NUCLEOTIDE SEQUENCE [LARGE SCALE GENOMIC DNA]</scope>
    <source>
        <strain evidence="10 11">X1698</strain>
    </source>
</reference>
<evidence type="ECO:0000256" key="3">
    <source>
        <dbReference type="ARBA" id="ARBA00022692"/>
    </source>
</evidence>
<organism evidence="10 11">
    <name type="scientific">Lawsonella clevelandensis</name>
    <dbReference type="NCBI Taxonomy" id="1528099"/>
    <lineage>
        <taxon>Bacteria</taxon>
        <taxon>Bacillati</taxon>
        <taxon>Actinomycetota</taxon>
        <taxon>Actinomycetes</taxon>
        <taxon>Mycobacteriales</taxon>
        <taxon>Lawsonellaceae</taxon>
        <taxon>Lawsonella</taxon>
    </lineage>
</organism>
<feature type="transmembrane region" description="Helical" evidence="7">
    <location>
        <begin position="495"/>
        <end position="516"/>
    </location>
</feature>
<evidence type="ECO:0000259" key="9">
    <source>
        <dbReference type="Pfam" id="PF12704"/>
    </source>
</evidence>
<comment type="subcellular location">
    <subcellularLocation>
        <location evidence="1">Cell membrane</location>
        <topology evidence="1">Multi-pass membrane protein</topology>
    </subcellularLocation>
</comment>
<dbReference type="KEGG" id="cbq:AL705_05220"/>
<evidence type="ECO:0000256" key="5">
    <source>
        <dbReference type="ARBA" id="ARBA00023136"/>
    </source>
</evidence>
<keyword evidence="2" id="KW-1003">Cell membrane</keyword>
<keyword evidence="4 7" id="KW-1133">Transmembrane helix</keyword>
<feature type="transmembrane region" description="Helical" evidence="7">
    <location>
        <begin position="25"/>
        <end position="49"/>
    </location>
</feature>
<evidence type="ECO:0000256" key="2">
    <source>
        <dbReference type="ARBA" id="ARBA00022475"/>
    </source>
</evidence>